<proteinExistence type="predicted"/>
<keyword evidence="1" id="KW-0732">Signal</keyword>
<feature type="chain" id="PRO_5041851755" description="Secreted protein" evidence="1">
    <location>
        <begin position="18"/>
        <end position="163"/>
    </location>
</feature>
<sequence>MTRFAILELCGLSFVSCLHCMASLQFSRPHQQCHFIYCGLFNYNGTPHQLILAMGTANQLIVVWKAFFFAKRIVNSYTIIPCILAIGVDSFIPRDCFLVNLIAANRWIERMLLMLRDGTMNVVPFFPYWDRFLIILIELNRWIERMLLMLRDGRMNAEPILPE</sequence>
<name>A0AA88IMB7_ARTSF</name>
<dbReference type="EMBL" id="JAVRJZ010000004">
    <property type="protein sequence ID" value="KAK2723271.1"/>
    <property type="molecule type" value="Genomic_DNA"/>
</dbReference>
<dbReference type="AlphaFoldDB" id="A0AA88IMB7"/>
<organism evidence="2 3">
    <name type="scientific">Artemia franciscana</name>
    <name type="common">Brine shrimp</name>
    <name type="synonym">Artemia sanfranciscana</name>
    <dbReference type="NCBI Taxonomy" id="6661"/>
    <lineage>
        <taxon>Eukaryota</taxon>
        <taxon>Metazoa</taxon>
        <taxon>Ecdysozoa</taxon>
        <taxon>Arthropoda</taxon>
        <taxon>Crustacea</taxon>
        <taxon>Branchiopoda</taxon>
        <taxon>Anostraca</taxon>
        <taxon>Artemiidae</taxon>
        <taxon>Artemia</taxon>
    </lineage>
</organism>
<reference evidence="2" key="1">
    <citation type="submission" date="2023-07" db="EMBL/GenBank/DDBJ databases">
        <title>Chromosome-level genome assembly of Artemia franciscana.</title>
        <authorList>
            <person name="Jo E."/>
        </authorList>
    </citation>
    <scope>NUCLEOTIDE SEQUENCE</scope>
    <source>
        <tissue evidence="2">Whole body</tissue>
    </source>
</reference>
<evidence type="ECO:0000313" key="2">
    <source>
        <dbReference type="EMBL" id="KAK2723272.1"/>
    </source>
</evidence>
<protein>
    <recommendedName>
        <fullName evidence="4">Secreted protein</fullName>
    </recommendedName>
</protein>
<keyword evidence="3" id="KW-1185">Reference proteome</keyword>
<gene>
    <name evidence="2" type="ORF">QYM36_001808</name>
</gene>
<feature type="signal peptide" evidence="1">
    <location>
        <begin position="1"/>
        <end position="17"/>
    </location>
</feature>
<comment type="caution">
    <text evidence="2">The sequence shown here is derived from an EMBL/GenBank/DDBJ whole genome shotgun (WGS) entry which is preliminary data.</text>
</comment>
<evidence type="ECO:0008006" key="4">
    <source>
        <dbReference type="Google" id="ProtNLM"/>
    </source>
</evidence>
<dbReference type="EMBL" id="JAVRJZ010000004">
    <property type="protein sequence ID" value="KAK2723272.1"/>
    <property type="molecule type" value="Genomic_DNA"/>
</dbReference>
<dbReference type="Proteomes" id="UP001187531">
    <property type="component" value="Unassembled WGS sequence"/>
</dbReference>
<evidence type="ECO:0000256" key="1">
    <source>
        <dbReference type="SAM" id="SignalP"/>
    </source>
</evidence>
<accession>A0AA88IMB7</accession>
<evidence type="ECO:0000313" key="3">
    <source>
        <dbReference type="Proteomes" id="UP001187531"/>
    </source>
</evidence>